<feature type="domain" description="F-box" evidence="1">
    <location>
        <begin position="17"/>
        <end position="53"/>
    </location>
</feature>
<keyword evidence="3" id="KW-1185">Reference proteome</keyword>
<dbReference type="InterPro" id="IPR036047">
    <property type="entry name" value="F-box-like_dom_sf"/>
</dbReference>
<dbReference type="SUPFAM" id="SSF81383">
    <property type="entry name" value="F-box domain"/>
    <property type="match status" value="1"/>
</dbReference>
<sequence length="423" mass="47972">MGKRRCQKKRKILGEEENIISSLPDSILHKILSSIDTRSAVQTCILSNRWRYLWISVPSLDFDYFQFPGTDGCSDKSRQFAHFVKRVLSLRDTSNVSRFYLQSSYDLGPTLVENCIRYASQHNAKELLLSGTTYPKPLRFPIIESLVSLEMNCEDISTPPDKPLRLPALKTLHLSNCMHDGATFVEETVWNSPNLETLILDELNVESLHITASNLRNLVLVCLTLEDGGHYDPKILVSAPRLTSFKLEGCISPVFSSTSLPCLQNVNVNLVVPQFYYEQDEDIIMQSSPLNLINMLEQLREASSITLSMETLLMSLCFAWINVFVKRARAAKIHAYTIGHFKIKMPMLWKAKAQERLIDKLEDDFAKVLARDSDSLNNRPSPFRKLKHLKLTAPSCSTLNLPLNVITYLTKGSACDKLVVEFP</sequence>
<dbReference type="InterPro" id="IPR055411">
    <property type="entry name" value="LRR_FXL15/At3g58940/PEG3-like"/>
</dbReference>
<proteinExistence type="predicted"/>
<name>A0A834GBZ0_RHOSS</name>
<dbReference type="AlphaFoldDB" id="A0A834GBZ0"/>
<dbReference type="Pfam" id="PF00646">
    <property type="entry name" value="F-box"/>
    <property type="match status" value="1"/>
</dbReference>
<dbReference type="InterPro" id="IPR032675">
    <property type="entry name" value="LRR_dom_sf"/>
</dbReference>
<protein>
    <recommendedName>
        <fullName evidence="1">F-box domain-containing protein</fullName>
    </recommendedName>
</protein>
<dbReference type="InterPro" id="IPR053781">
    <property type="entry name" value="F-box_AtFBL13-like"/>
</dbReference>
<dbReference type="OrthoDB" id="1848700at2759"/>
<evidence type="ECO:0000259" key="1">
    <source>
        <dbReference type="PROSITE" id="PS50181"/>
    </source>
</evidence>
<dbReference type="Proteomes" id="UP000626092">
    <property type="component" value="Unassembled WGS sequence"/>
</dbReference>
<dbReference type="InterPro" id="IPR001810">
    <property type="entry name" value="F-box_dom"/>
</dbReference>
<evidence type="ECO:0000313" key="2">
    <source>
        <dbReference type="EMBL" id="KAF7127804.1"/>
    </source>
</evidence>
<comment type="caution">
    <text evidence="2">The sequence shown here is derived from an EMBL/GenBank/DDBJ whole genome shotgun (WGS) entry which is preliminary data.</text>
</comment>
<organism evidence="2 3">
    <name type="scientific">Rhododendron simsii</name>
    <name type="common">Sims's rhododendron</name>
    <dbReference type="NCBI Taxonomy" id="118357"/>
    <lineage>
        <taxon>Eukaryota</taxon>
        <taxon>Viridiplantae</taxon>
        <taxon>Streptophyta</taxon>
        <taxon>Embryophyta</taxon>
        <taxon>Tracheophyta</taxon>
        <taxon>Spermatophyta</taxon>
        <taxon>Magnoliopsida</taxon>
        <taxon>eudicotyledons</taxon>
        <taxon>Gunneridae</taxon>
        <taxon>Pentapetalae</taxon>
        <taxon>asterids</taxon>
        <taxon>Ericales</taxon>
        <taxon>Ericaceae</taxon>
        <taxon>Ericoideae</taxon>
        <taxon>Rhodoreae</taxon>
        <taxon>Rhododendron</taxon>
    </lineage>
</organism>
<dbReference type="PROSITE" id="PS50181">
    <property type="entry name" value="FBOX"/>
    <property type="match status" value="1"/>
</dbReference>
<dbReference type="PANTHER" id="PTHR34223:SF51">
    <property type="entry name" value="OS06G0556300 PROTEIN"/>
    <property type="match status" value="1"/>
</dbReference>
<dbReference type="Pfam" id="PF24758">
    <property type="entry name" value="LRR_At5g56370"/>
    <property type="match status" value="1"/>
</dbReference>
<dbReference type="Gene3D" id="1.20.1280.50">
    <property type="match status" value="1"/>
</dbReference>
<dbReference type="EMBL" id="WJXA01000011">
    <property type="protein sequence ID" value="KAF7127804.1"/>
    <property type="molecule type" value="Genomic_DNA"/>
</dbReference>
<dbReference type="PANTHER" id="PTHR34223">
    <property type="entry name" value="OS11G0201299 PROTEIN"/>
    <property type="match status" value="1"/>
</dbReference>
<dbReference type="Gene3D" id="3.80.10.10">
    <property type="entry name" value="Ribonuclease Inhibitor"/>
    <property type="match status" value="1"/>
</dbReference>
<dbReference type="InterPro" id="IPR053197">
    <property type="entry name" value="F-box_SCFL_complex_component"/>
</dbReference>
<reference evidence="2" key="1">
    <citation type="submission" date="2019-11" db="EMBL/GenBank/DDBJ databases">
        <authorList>
            <person name="Liu Y."/>
            <person name="Hou J."/>
            <person name="Li T.-Q."/>
            <person name="Guan C.-H."/>
            <person name="Wu X."/>
            <person name="Wu H.-Z."/>
            <person name="Ling F."/>
            <person name="Zhang R."/>
            <person name="Shi X.-G."/>
            <person name="Ren J.-P."/>
            <person name="Chen E.-F."/>
            <person name="Sun J.-M."/>
        </authorList>
    </citation>
    <scope>NUCLEOTIDE SEQUENCE</scope>
    <source>
        <strain evidence="2">Adult_tree_wgs_1</strain>
        <tissue evidence="2">Leaves</tissue>
    </source>
</reference>
<dbReference type="Pfam" id="PF18150">
    <property type="entry name" value="DUF5600"/>
    <property type="match status" value="1"/>
</dbReference>
<gene>
    <name evidence="2" type="ORF">RHSIM_Rhsim11G0053900</name>
</gene>
<dbReference type="CDD" id="cd22160">
    <property type="entry name" value="F-box_AtFBL13-like"/>
    <property type="match status" value="1"/>
</dbReference>
<accession>A0A834GBZ0</accession>
<evidence type="ECO:0000313" key="3">
    <source>
        <dbReference type="Proteomes" id="UP000626092"/>
    </source>
</evidence>
<dbReference type="InterPro" id="IPR040990">
    <property type="entry name" value="DUF5600"/>
</dbReference>
<dbReference type="Gene3D" id="1.10.268.20">
    <property type="match status" value="1"/>
</dbReference>
<dbReference type="SUPFAM" id="SSF52047">
    <property type="entry name" value="RNI-like"/>
    <property type="match status" value="1"/>
</dbReference>